<dbReference type="PANTHER" id="PTHR21340">
    <property type="entry name" value="DIADENOSINE 5,5-P1,P4-TETRAPHOSPHATE PYROPHOSPHOHYDROLASE MUTT"/>
    <property type="match status" value="1"/>
</dbReference>
<dbReference type="InterPro" id="IPR051325">
    <property type="entry name" value="Nudix_hydrolase_domain"/>
</dbReference>
<evidence type="ECO:0000313" key="3">
    <source>
        <dbReference type="EMBL" id="MFC5917375.1"/>
    </source>
</evidence>
<sequence length="148" mass="16136">MSGTVGARGAKRAATGPVLAAGCVLWRRSPSGGLEFCLVHRPRYDDWSYPKGKLKRGEPPLDAARREVLEETGHHCAPGAPLPTVRYRANGRPKEVAYWVAEATGGTFVPNAEVDRVSWLAPAEARTRLTQDRDRDLLDATLTTLSNT</sequence>
<organism evidence="3 4">
    <name type="scientific">Streptomyces pulveraceus</name>
    <dbReference type="NCBI Taxonomy" id="68258"/>
    <lineage>
        <taxon>Bacteria</taxon>
        <taxon>Bacillati</taxon>
        <taxon>Actinomycetota</taxon>
        <taxon>Actinomycetes</taxon>
        <taxon>Kitasatosporales</taxon>
        <taxon>Streptomycetaceae</taxon>
        <taxon>Streptomyces</taxon>
    </lineage>
</organism>
<protein>
    <submittedName>
        <fullName evidence="3">NUDIX hydrolase</fullName>
        <ecNumber evidence="3">3.6.-.-</ecNumber>
    </submittedName>
</protein>
<accession>A0ABW1GRR8</accession>
<evidence type="ECO:0000313" key="4">
    <source>
        <dbReference type="Proteomes" id="UP001596200"/>
    </source>
</evidence>
<dbReference type="Proteomes" id="UP001596200">
    <property type="component" value="Unassembled WGS sequence"/>
</dbReference>
<dbReference type="Pfam" id="PF00293">
    <property type="entry name" value="NUDIX"/>
    <property type="match status" value="1"/>
</dbReference>
<evidence type="ECO:0000256" key="1">
    <source>
        <dbReference type="ARBA" id="ARBA00022801"/>
    </source>
</evidence>
<name>A0ABW1GRR8_9ACTN</name>
<dbReference type="SUPFAM" id="SSF55811">
    <property type="entry name" value="Nudix"/>
    <property type="match status" value="1"/>
</dbReference>
<dbReference type="PROSITE" id="PS00893">
    <property type="entry name" value="NUDIX_BOX"/>
    <property type="match status" value="1"/>
</dbReference>
<dbReference type="PROSITE" id="PS51462">
    <property type="entry name" value="NUDIX"/>
    <property type="match status" value="1"/>
</dbReference>
<reference evidence="4" key="1">
    <citation type="journal article" date="2019" name="Int. J. Syst. Evol. Microbiol.">
        <title>The Global Catalogue of Microorganisms (GCM) 10K type strain sequencing project: providing services to taxonomists for standard genome sequencing and annotation.</title>
        <authorList>
            <consortium name="The Broad Institute Genomics Platform"/>
            <consortium name="The Broad Institute Genome Sequencing Center for Infectious Disease"/>
            <person name="Wu L."/>
            <person name="Ma J."/>
        </authorList>
    </citation>
    <scope>NUCLEOTIDE SEQUENCE [LARGE SCALE GENOMIC DNA]</scope>
    <source>
        <strain evidence="4">JCM 4147</strain>
    </source>
</reference>
<evidence type="ECO:0000259" key="2">
    <source>
        <dbReference type="PROSITE" id="PS51462"/>
    </source>
</evidence>
<dbReference type="InterPro" id="IPR020084">
    <property type="entry name" value="NUDIX_hydrolase_CS"/>
</dbReference>
<gene>
    <name evidence="3" type="ORF">ACFP1B_28695</name>
</gene>
<dbReference type="EC" id="3.6.-.-" evidence="3"/>
<dbReference type="GO" id="GO:0016787">
    <property type="term" value="F:hydrolase activity"/>
    <property type="evidence" value="ECO:0007669"/>
    <property type="project" value="UniProtKB-KW"/>
</dbReference>
<keyword evidence="1 3" id="KW-0378">Hydrolase</keyword>
<keyword evidence="4" id="KW-1185">Reference proteome</keyword>
<dbReference type="Gene3D" id="3.90.79.10">
    <property type="entry name" value="Nucleoside Triphosphate Pyrophosphohydrolase"/>
    <property type="match status" value="1"/>
</dbReference>
<comment type="caution">
    <text evidence="3">The sequence shown here is derived from an EMBL/GenBank/DDBJ whole genome shotgun (WGS) entry which is preliminary data.</text>
</comment>
<dbReference type="PANTHER" id="PTHR21340:SF0">
    <property type="entry name" value="BIS(5'-NUCLEOSYL)-TETRAPHOSPHATASE [ASYMMETRICAL]"/>
    <property type="match status" value="1"/>
</dbReference>
<dbReference type="EMBL" id="JBHSPU010000026">
    <property type="protein sequence ID" value="MFC5917375.1"/>
    <property type="molecule type" value="Genomic_DNA"/>
</dbReference>
<feature type="domain" description="Nudix hydrolase" evidence="2">
    <location>
        <begin position="16"/>
        <end position="143"/>
    </location>
</feature>
<dbReference type="InterPro" id="IPR015797">
    <property type="entry name" value="NUDIX_hydrolase-like_dom_sf"/>
</dbReference>
<dbReference type="InterPro" id="IPR000086">
    <property type="entry name" value="NUDIX_hydrolase_dom"/>
</dbReference>
<proteinExistence type="predicted"/>
<dbReference type="RefSeq" id="WP_344507424.1">
    <property type="nucleotide sequence ID" value="NZ_BAAATU010000001.1"/>
</dbReference>
<dbReference type="CDD" id="cd03673">
    <property type="entry name" value="NUDIX_Ap6A_hydrolase"/>
    <property type="match status" value="1"/>
</dbReference>